<dbReference type="PANTHER" id="PTHR11012">
    <property type="entry name" value="PROTEIN KINASE-LIKE DOMAIN-CONTAINING"/>
    <property type="match status" value="1"/>
</dbReference>
<dbReference type="InterPro" id="IPR011009">
    <property type="entry name" value="Kinase-like_dom_sf"/>
</dbReference>
<name>A0A1B6BY66_9HEMI</name>
<accession>A0A1B6BY66</accession>
<gene>
    <name evidence="1" type="ORF">g.24078</name>
</gene>
<proteinExistence type="predicted"/>
<dbReference type="Pfam" id="PF02958">
    <property type="entry name" value="EcKL"/>
    <property type="match status" value="1"/>
</dbReference>
<dbReference type="SUPFAM" id="SSF56112">
    <property type="entry name" value="Protein kinase-like (PK-like)"/>
    <property type="match status" value="1"/>
</dbReference>
<dbReference type="AlphaFoldDB" id="A0A1B6BY66"/>
<dbReference type="PANTHER" id="PTHR11012:SF56">
    <property type="entry name" value="CHK KINASE-LIKE DOMAIN-CONTAINING PROTEIN-RELATED"/>
    <property type="match status" value="1"/>
</dbReference>
<organism evidence="1">
    <name type="scientific">Clastoptera arizonana</name>
    <name type="common">Arizona spittle bug</name>
    <dbReference type="NCBI Taxonomy" id="38151"/>
    <lineage>
        <taxon>Eukaryota</taxon>
        <taxon>Metazoa</taxon>
        <taxon>Ecdysozoa</taxon>
        <taxon>Arthropoda</taxon>
        <taxon>Hexapoda</taxon>
        <taxon>Insecta</taxon>
        <taxon>Pterygota</taxon>
        <taxon>Neoptera</taxon>
        <taxon>Paraneoptera</taxon>
        <taxon>Hemiptera</taxon>
        <taxon>Auchenorrhyncha</taxon>
        <taxon>Cercopoidea</taxon>
        <taxon>Clastopteridae</taxon>
        <taxon>Clastoptera</taxon>
    </lineage>
</organism>
<dbReference type="EMBL" id="GEDC01031393">
    <property type="protein sequence ID" value="JAS05905.1"/>
    <property type="molecule type" value="Transcribed_RNA"/>
</dbReference>
<sequence>MDVLNHGDYWTNNILFRCDNEGNICQTKLIDFQLVVYGTYVIDLHYFTWSSISPCVRKQRLDELYSIYLETWNNSLERYGCEERISVEDFKIEMEATLLYGFFIVFCPLNILYSELEKDSISNGVEKSLHSPFAQPSYRKTCEEILECLEQREIFKNILENYC</sequence>
<dbReference type="InterPro" id="IPR004119">
    <property type="entry name" value="EcKL"/>
</dbReference>
<evidence type="ECO:0008006" key="2">
    <source>
        <dbReference type="Google" id="ProtNLM"/>
    </source>
</evidence>
<protein>
    <recommendedName>
        <fullName evidence="2">CHK kinase-like domain-containing protein</fullName>
    </recommendedName>
</protein>
<evidence type="ECO:0000313" key="1">
    <source>
        <dbReference type="EMBL" id="JAS05905.1"/>
    </source>
</evidence>
<dbReference type="Gene3D" id="3.90.1200.10">
    <property type="match status" value="1"/>
</dbReference>
<reference evidence="1" key="1">
    <citation type="submission" date="2015-12" db="EMBL/GenBank/DDBJ databases">
        <title>De novo transcriptome assembly of four potential Pierce s Disease insect vectors from Arizona vineyards.</title>
        <authorList>
            <person name="Tassone E.E."/>
        </authorList>
    </citation>
    <scope>NUCLEOTIDE SEQUENCE</scope>
</reference>